<dbReference type="Proteomes" id="UP000789920">
    <property type="component" value="Unassembled WGS sequence"/>
</dbReference>
<dbReference type="EMBL" id="CAJVQC010069794">
    <property type="protein sequence ID" value="CAG8809181.1"/>
    <property type="molecule type" value="Genomic_DNA"/>
</dbReference>
<feature type="non-terminal residue" evidence="1">
    <location>
        <position position="47"/>
    </location>
</feature>
<protein>
    <submittedName>
        <fullName evidence="1">22225_t:CDS:1</fullName>
    </submittedName>
</protein>
<feature type="non-terminal residue" evidence="1">
    <location>
        <position position="1"/>
    </location>
</feature>
<organism evidence="1 2">
    <name type="scientific">Racocetra persica</name>
    <dbReference type="NCBI Taxonomy" id="160502"/>
    <lineage>
        <taxon>Eukaryota</taxon>
        <taxon>Fungi</taxon>
        <taxon>Fungi incertae sedis</taxon>
        <taxon>Mucoromycota</taxon>
        <taxon>Glomeromycotina</taxon>
        <taxon>Glomeromycetes</taxon>
        <taxon>Diversisporales</taxon>
        <taxon>Gigasporaceae</taxon>
        <taxon>Racocetra</taxon>
    </lineage>
</organism>
<name>A0ACA9RTU5_9GLOM</name>
<proteinExistence type="predicted"/>
<keyword evidence="2" id="KW-1185">Reference proteome</keyword>
<reference evidence="1" key="1">
    <citation type="submission" date="2021-06" db="EMBL/GenBank/DDBJ databases">
        <authorList>
            <person name="Kallberg Y."/>
            <person name="Tangrot J."/>
            <person name="Rosling A."/>
        </authorList>
    </citation>
    <scope>NUCLEOTIDE SEQUENCE</scope>
    <source>
        <strain evidence="1">MA461A</strain>
    </source>
</reference>
<comment type="caution">
    <text evidence="1">The sequence shown here is derived from an EMBL/GenBank/DDBJ whole genome shotgun (WGS) entry which is preliminary data.</text>
</comment>
<accession>A0ACA9RTU5</accession>
<evidence type="ECO:0000313" key="2">
    <source>
        <dbReference type="Proteomes" id="UP000789920"/>
    </source>
</evidence>
<evidence type="ECO:0000313" key="1">
    <source>
        <dbReference type="EMBL" id="CAG8809181.1"/>
    </source>
</evidence>
<gene>
    <name evidence="1" type="ORF">RPERSI_LOCUS22808</name>
</gene>
<sequence length="47" mass="5562">RQRNDPSFYNLLQELRYGCLSENSKKMINDKIENSNLEYNAITSTHL</sequence>